<sequence length="101" mass="11452">MDIEALSLATPAYSSFFERKRILVTGGAKDIGRGIAVKLAELDAEVFVLDNCLHDLNKLKEYTDYWGHSNIHTERIDLTDWNATSRLIASHLSTWWSIMLA</sequence>
<keyword evidence="2" id="KW-1185">Reference proteome</keyword>
<dbReference type="Gene3D" id="3.40.50.720">
    <property type="entry name" value="NAD(P)-binding Rossmann-like Domain"/>
    <property type="match status" value="1"/>
</dbReference>
<evidence type="ECO:0000313" key="2">
    <source>
        <dbReference type="Proteomes" id="UP000186922"/>
    </source>
</evidence>
<dbReference type="AlphaFoldDB" id="A0A1D1VB15"/>
<dbReference type="Pfam" id="PF00106">
    <property type="entry name" value="adh_short"/>
    <property type="match status" value="1"/>
</dbReference>
<reference evidence="1 2" key="1">
    <citation type="journal article" date="2016" name="Nat. Commun.">
        <title>Extremotolerant tardigrade genome and improved radiotolerance of human cultured cells by tardigrade-unique protein.</title>
        <authorList>
            <person name="Hashimoto T."/>
            <person name="Horikawa D.D."/>
            <person name="Saito Y."/>
            <person name="Kuwahara H."/>
            <person name="Kozuka-Hata H."/>
            <person name="Shin-I T."/>
            <person name="Minakuchi Y."/>
            <person name="Ohishi K."/>
            <person name="Motoyama A."/>
            <person name="Aizu T."/>
            <person name="Enomoto A."/>
            <person name="Kondo K."/>
            <person name="Tanaka S."/>
            <person name="Hara Y."/>
            <person name="Koshikawa S."/>
            <person name="Sagara H."/>
            <person name="Miura T."/>
            <person name="Yokobori S."/>
            <person name="Miyagawa K."/>
            <person name="Suzuki Y."/>
            <person name="Kubo T."/>
            <person name="Oyama M."/>
            <person name="Kohara Y."/>
            <person name="Fujiyama A."/>
            <person name="Arakawa K."/>
            <person name="Katayama T."/>
            <person name="Toyoda A."/>
            <person name="Kunieda T."/>
        </authorList>
    </citation>
    <scope>NUCLEOTIDE SEQUENCE [LARGE SCALE GENOMIC DNA]</scope>
    <source>
        <strain evidence="1 2">YOKOZUNA-1</strain>
    </source>
</reference>
<dbReference type="InterPro" id="IPR036291">
    <property type="entry name" value="NAD(P)-bd_dom_sf"/>
</dbReference>
<proteinExistence type="predicted"/>
<accession>A0A1D1VB15</accession>
<dbReference type="SUPFAM" id="SSF51735">
    <property type="entry name" value="NAD(P)-binding Rossmann-fold domains"/>
    <property type="match status" value="1"/>
</dbReference>
<protein>
    <submittedName>
        <fullName evidence="1">Uncharacterized protein</fullName>
    </submittedName>
</protein>
<dbReference type="InterPro" id="IPR002347">
    <property type="entry name" value="SDR_fam"/>
</dbReference>
<dbReference type="OrthoDB" id="6427715at2759"/>
<organism evidence="1 2">
    <name type="scientific">Ramazzottius varieornatus</name>
    <name type="common">Water bear</name>
    <name type="synonym">Tardigrade</name>
    <dbReference type="NCBI Taxonomy" id="947166"/>
    <lineage>
        <taxon>Eukaryota</taxon>
        <taxon>Metazoa</taxon>
        <taxon>Ecdysozoa</taxon>
        <taxon>Tardigrada</taxon>
        <taxon>Eutardigrada</taxon>
        <taxon>Parachela</taxon>
        <taxon>Hypsibioidea</taxon>
        <taxon>Ramazzottiidae</taxon>
        <taxon>Ramazzottius</taxon>
    </lineage>
</organism>
<gene>
    <name evidence="1" type="primary">RvY_08286</name>
    <name evidence="1" type="synonym">RvY_08286.1</name>
    <name evidence="1" type="ORF">RvY_08286-1</name>
</gene>
<dbReference type="Proteomes" id="UP000186922">
    <property type="component" value="Unassembled WGS sequence"/>
</dbReference>
<comment type="caution">
    <text evidence="1">The sequence shown here is derived from an EMBL/GenBank/DDBJ whole genome shotgun (WGS) entry which is preliminary data.</text>
</comment>
<name>A0A1D1VB15_RAMVA</name>
<dbReference type="EMBL" id="BDGG01000003">
    <property type="protein sequence ID" value="GAU96917.1"/>
    <property type="molecule type" value="Genomic_DNA"/>
</dbReference>
<evidence type="ECO:0000313" key="1">
    <source>
        <dbReference type="EMBL" id="GAU96917.1"/>
    </source>
</evidence>